<evidence type="ECO:0000256" key="5">
    <source>
        <dbReference type="ARBA" id="ARBA00022692"/>
    </source>
</evidence>
<comment type="caution">
    <text evidence="10">The sequence shown here is derived from an EMBL/GenBank/DDBJ whole genome shotgun (WGS) entry which is preliminary data.</text>
</comment>
<evidence type="ECO:0000256" key="2">
    <source>
        <dbReference type="ARBA" id="ARBA00022448"/>
    </source>
</evidence>
<evidence type="ECO:0000256" key="3">
    <source>
        <dbReference type="ARBA" id="ARBA00022475"/>
    </source>
</evidence>
<keyword evidence="2" id="KW-0813">Transport</keyword>
<evidence type="ECO:0000256" key="1">
    <source>
        <dbReference type="ARBA" id="ARBA00004651"/>
    </source>
</evidence>
<dbReference type="FunFam" id="1.20.1250.20:FF:000218">
    <property type="entry name" value="facilitated trehalose transporter Tret1"/>
    <property type="match status" value="1"/>
</dbReference>
<dbReference type="InterPro" id="IPR050549">
    <property type="entry name" value="MFS_Trehalose_Transporter"/>
</dbReference>
<keyword evidence="5 8" id="KW-0812">Transmembrane</keyword>
<evidence type="ECO:0000259" key="9">
    <source>
        <dbReference type="PROSITE" id="PS50850"/>
    </source>
</evidence>
<protein>
    <recommendedName>
        <fullName evidence="9">Major facilitator superfamily (MFS) profile domain-containing protein</fullName>
    </recommendedName>
</protein>
<sequence>MTIECKGGWQEPSTSRTNKAPMKIWPQIMVALTTALAHLALGGVISYTAIALPELKSKNLAPPQELHSFFHGSLNVLAEELYTETSPSIDFVTIDYTEEVVEKENQEVDPGVTEGAALAKRHGRDVTCRQASGIHTGGAVIGCLVCGTLMSMVGQRRAILIAAPITFLTWFAVALAPMASLLIIARLIAGVCIGVLGTSAHMYIMEIAHESIRGALVGLADLFVGLGVLLTYGLGASSLGWRWSAAVLGVVTCIPVSLGLMFFPDSPRWLAAKGRTEDAKESLQFLRGKFHDVTPELEQILKAASARDIGVCQKIGLLRKPSIRKPFLIVCGVFFFNQLSGNYVIYSYSTMIFQAAKTSFSPTMSSVLVGVARLLGSITGLFVVENLGRRPALFIGGIGVAVSFGSLGVFFHMQATDISSVAQLGWLPLTCLFSFTFIFAATTSPIPFLLSGELQPLSFRSVGSAGSKIVFFLTNLAVTFSYPYMALFVGDAVTFWLYSVASIGLVILVWIAVPETKGKSLEQIEAFFQN</sequence>
<dbReference type="PROSITE" id="PS00216">
    <property type="entry name" value="SUGAR_TRANSPORT_1"/>
    <property type="match status" value="1"/>
</dbReference>
<keyword evidence="11" id="KW-1185">Reference proteome</keyword>
<dbReference type="EMBL" id="CAXKWB010008679">
    <property type="protein sequence ID" value="CAL4091930.1"/>
    <property type="molecule type" value="Genomic_DNA"/>
</dbReference>
<dbReference type="InterPro" id="IPR005828">
    <property type="entry name" value="MFS_sugar_transport-like"/>
</dbReference>
<keyword evidence="7 8" id="KW-0472">Membrane</keyword>
<evidence type="ECO:0000256" key="7">
    <source>
        <dbReference type="ARBA" id="ARBA00023136"/>
    </source>
</evidence>
<keyword evidence="4" id="KW-0762">Sugar transport</keyword>
<keyword evidence="6 8" id="KW-1133">Transmembrane helix</keyword>
<dbReference type="GO" id="GO:0005886">
    <property type="term" value="C:plasma membrane"/>
    <property type="evidence" value="ECO:0007669"/>
    <property type="project" value="UniProtKB-SubCell"/>
</dbReference>
<proteinExistence type="predicted"/>
<feature type="transmembrane region" description="Helical" evidence="8">
    <location>
        <begin position="216"/>
        <end position="235"/>
    </location>
</feature>
<gene>
    <name evidence="10" type="ORF">MNOR_LOCUS14471</name>
</gene>
<organism evidence="10 11">
    <name type="scientific">Meganyctiphanes norvegica</name>
    <name type="common">Northern krill</name>
    <name type="synonym">Thysanopoda norvegica</name>
    <dbReference type="NCBI Taxonomy" id="48144"/>
    <lineage>
        <taxon>Eukaryota</taxon>
        <taxon>Metazoa</taxon>
        <taxon>Ecdysozoa</taxon>
        <taxon>Arthropoda</taxon>
        <taxon>Crustacea</taxon>
        <taxon>Multicrustacea</taxon>
        <taxon>Malacostraca</taxon>
        <taxon>Eumalacostraca</taxon>
        <taxon>Eucarida</taxon>
        <taxon>Euphausiacea</taxon>
        <taxon>Euphausiidae</taxon>
        <taxon>Meganyctiphanes</taxon>
    </lineage>
</organism>
<dbReference type="PROSITE" id="PS50850">
    <property type="entry name" value="MFS"/>
    <property type="match status" value="1"/>
</dbReference>
<feature type="transmembrane region" description="Helical" evidence="8">
    <location>
        <begin position="24"/>
        <end position="50"/>
    </location>
</feature>
<dbReference type="Pfam" id="PF00083">
    <property type="entry name" value="Sugar_tr"/>
    <property type="match status" value="1"/>
</dbReference>
<keyword evidence="3" id="KW-1003">Cell membrane</keyword>
<feature type="transmembrane region" description="Helical" evidence="8">
    <location>
        <begin position="470"/>
        <end position="489"/>
    </location>
</feature>
<feature type="transmembrane region" description="Helical" evidence="8">
    <location>
        <begin position="183"/>
        <end position="204"/>
    </location>
</feature>
<accession>A0AAV2QQ13</accession>
<dbReference type="GO" id="GO:0022857">
    <property type="term" value="F:transmembrane transporter activity"/>
    <property type="evidence" value="ECO:0007669"/>
    <property type="project" value="InterPro"/>
</dbReference>
<evidence type="ECO:0000313" key="11">
    <source>
        <dbReference type="Proteomes" id="UP001497623"/>
    </source>
</evidence>
<evidence type="ECO:0000256" key="6">
    <source>
        <dbReference type="ARBA" id="ARBA00022989"/>
    </source>
</evidence>
<dbReference type="Gene3D" id="1.20.1250.20">
    <property type="entry name" value="MFS general substrate transporter like domains"/>
    <property type="match status" value="1"/>
</dbReference>
<dbReference type="InterPro" id="IPR036259">
    <property type="entry name" value="MFS_trans_sf"/>
</dbReference>
<feature type="transmembrane region" description="Helical" evidence="8">
    <location>
        <begin position="391"/>
        <end position="413"/>
    </location>
</feature>
<evidence type="ECO:0000256" key="4">
    <source>
        <dbReference type="ARBA" id="ARBA00022597"/>
    </source>
</evidence>
<dbReference type="InterPro" id="IPR005829">
    <property type="entry name" value="Sugar_transporter_CS"/>
</dbReference>
<feature type="transmembrane region" description="Helical" evidence="8">
    <location>
        <begin position="425"/>
        <end position="450"/>
    </location>
</feature>
<dbReference type="Proteomes" id="UP001497623">
    <property type="component" value="Unassembled WGS sequence"/>
</dbReference>
<dbReference type="InterPro" id="IPR020846">
    <property type="entry name" value="MFS_dom"/>
</dbReference>
<feature type="transmembrane region" description="Helical" evidence="8">
    <location>
        <begin position="158"/>
        <end position="177"/>
    </location>
</feature>
<feature type="transmembrane region" description="Helical" evidence="8">
    <location>
        <begin position="495"/>
        <end position="513"/>
    </location>
</feature>
<comment type="subcellular location">
    <subcellularLocation>
        <location evidence="1">Cell membrane</location>
        <topology evidence="1">Multi-pass membrane protein</topology>
    </subcellularLocation>
</comment>
<dbReference type="AlphaFoldDB" id="A0AAV2QQ13"/>
<dbReference type="PANTHER" id="PTHR48021:SF1">
    <property type="entry name" value="GH07001P-RELATED"/>
    <property type="match status" value="1"/>
</dbReference>
<dbReference type="SUPFAM" id="SSF103473">
    <property type="entry name" value="MFS general substrate transporter"/>
    <property type="match status" value="1"/>
</dbReference>
<dbReference type="PROSITE" id="PS00217">
    <property type="entry name" value="SUGAR_TRANSPORT_2"/>
    <property type="match status" value="1"/>
</dbReference>
<feature type="transmembrane region" description="Helical" evidence="8">
    <location>
        <begin position="241"/>
        <end position="263"/>
    </location>
</feature>
<evidence type="ECO:0000256" key="8">
    <source>
        <dbReference type="SAM" id="Phobius"/>
    </source>
</evidence>
<feature type="transmembrane region" description="Helical" evidence="8">
    <location>
        <begin position="366"/>
        <end position="384"/>
    </location>
</feature>
<evidence type="ECO:0000313" key="10">
    <source>
        <dbReference type="EMBL" id="CAL4091930.1"/>
    </source>
</evidence>
<name>A0AAV2QQ13_MEGNR</name>
<dbReference type="PANTHER" id="PTHR48021">
    <property type="match status" value="1"/>
</dbReference>
<reference evidence="10 11" key="1">
    <citation type="submission" date="2024-05" db="EMBL/GenBank/DDBJ databases">
        <authorList>
            <person name="Wallberg A."/>
        </authorList>
    </citation>
    <scope>NUCLEOTIDE SEQUENCE [LARGE SCALE GENOMIC DNA]</scope>
</reference>
<feature type="domain" description="Major facilitator superfamily (MFS) profile" evidence="9">
    <location>
        <begin position="35"/>
        <end position="517"/>
    </location>
</feature>
<feature type="transmembrane region" description="Helical" evidence="8">
    <location>
        <begin position="327"/>
        <end position="346"/>
    </location>
</feature>